<evidence type="ECO:0000313" key="2">
    <source>
        <dbReference type="EMBL" id="PCD42569.1"/>
    </source>
</evidence>
<reference evidence="2 3" key="1">
    <citation type="journal article" date="2016" name="Environ. Microbiol.">
        <title>Effector profiles distinguish formae speciales of Fusarium oxysporum.</title>
        <authorList>
            <person name="van Dam P."/>
            <person name="Fokkens L."/>
            <person name="Schmidt S.M."/>
            <person name="Linmans J.H."/>
            <person name="Kistler H.C."/>
            <person name="Ma L.J."/>
            <person name="Rep M."/>
        </authorList>
    </citation>
    <scope>NUCLEOTIDE SEQUENCE [LARGE SCALE GENOMIC DNA]</scope>
    <source>
        <strain evidence="2 3">Forc016</strain>
    </source>
</reference>
<feature type="region of interest" description="Disordered" evidence="1">
    <location>
        <begin position="1"/>
        <end position="26"/>
    </location>
</feature>
<protein>
    <submittedName>
        <fullName evidence="2">Uncharacterized protein</fullName>
    </submittedName>
</protein>
<organism evidence="2 3">
    <name type="scientific">Fusarium oxysporum f. sp. radicis-cucumerinum</name>
    <dbReference type="NCBI Taxonomy" id="327505"/>
    <lineage>
        <taxon>Eukaryota</taxon>
        <taxon>Fungi</taxon>
        <taxon>Dikarya</taxon>
        <taxon>Ascomycota</taxon>
        <taxon>Pezizomycotina</taxon>
        <taxon>Sordariomycetes</taxon>
        <taxon>Hypocreomycetidae</taxon>
        <taxon>Hypocreales</taxon>
        <taxon>Nectriaceae</taxon>
        <taxon>Fusarium</taxon>
        <taxon>Fusarium oxysporum species complex</taxon>
    </lineage>
</organism>
<evidence type="ECO:0000256" key="1">
    <source>
        <dbReference type="SAM" id="MobiDB-lite"/>
    </source>
</evidence>
<dbReference type="EMBL" id="MABQ02000003">
    <property type="protein sequence ID" value="PCD42569.1"/>
    <property type="molecule type" value="Genomic_DNA"/>
</dbReference>
<sequence length="341" mass="38648">MNRHQCPLHEPPQESPDGSSPMSLFPQMPLRDLDSEIEDIEKFFLLGLSQPAQERDGLKELEAYFKESAKTGDLQALQTLTNPHLQPPDIKILHSIDFIQNELSLASQEISGYYQSLIQRTQPGPHDFHSSPYPQMPTDKIVDYTESYRLRYNSARNFIKRIKLVCRRLQKFLTKEPSVTDCEKHRLRTTQGLFRHPKVVLGNGLHYLRLTGTNYQPLDLISAFSALIVASSLIHQAPGQVKELEQKFNEDLGRWKTLSAQNQPDPFGMFQEVVGAAFALKSFPRAQPLSVPGNEGLPPRVANKHPFNPNVFAQLQSVAFDFFLQASSGKSSMPCLCRYLD</sequence>
<evidence type="ECO:0000313" key="3">
    <source>
        <dbReference type="Proteomes" id="UP000219602"/>
    </source>
</evidence>
<dbReference type="Proteomes" id="UP000219602">
    <property type="component" value="Chromosome 4"/>
</dbReference>
<dbReference type="AlphaFoldDB" id="A0A2H3HWZ0"/>
<gene>
    <name evidence="2" type="ORF">AU210_005096</name>
</gene>
<dbReference type="STRING" id="327505.A0A2H3HWZ0"/>
<accession>A0A2H3HWZ0</accession>
<name>A0A2H3HWZ0_FUSOX</name>
<reference evidence="2 3" key="2">
    <citation type="journal article" date="2017" name="Sci. Rep.">
        <title>A mobile pathogenicity chromosome in Fusarium oxysporum for infection of multiple cucurbit species.</title>
        <authorList>
            <person name="van Dam P."/>
            <person name="Fokkens L."/>
            <person name="Ayukawa Y."/>
            <person name="van der Gragt M."/>
            <person name="Ter Horst A."/>
            <person name="Brankovics B."/>
            <person name="Houterman P.M."/>
            <person name="Arie T."/>
            <person name="Rep M."/>
        </authorList>
    </citation>
    <scope>NUCLEOTIDE SEQUENCE [LARGE SCALE GENOMIC DNA]</scope>
    <source>
        <strain evidence="2 3">Forc016</strain>
    </source>
</reference>
<comment type="caution">
    <text evidence="2">The sequence shown here is derived from an EMBL/GenBank/DDBJ whole genome shotgun (WGS) entry which is preliminary data.</text>
</comment>
<proteinExistence type="predicted"/>